<evidence type="ECO:0000256" key="1">
    <source>
        <dbReference type="SAM" id="Coils"/>
    </source>
</evidence>
<feature type="chain" id="PRO_5025642090" evidence="3">
    <location>
        <begin position="25"/>
        <end position="223"/>
    </location>
</feature>
<name>A0A6A5EIB3_PERFL</name>
<accession>A0A6A5EIB3</accession>
<dbReference type="AlphaFoldDB" id="A0A6A5EIB3"/>
<evidence type="ECO:0000313" key="4">
    <source>
        <dbReference type="EMBL" id="KAF1378059.1"/>
    </source>
</evidence>
<proteinExistence type="predicted"/>
<evidence type="ECO:0000313" key="5">
    <source>
        <dbReference type="Proteomes" id="UP000465112"/>
    </source>
</evidence>
<feature type="signal peptide" evidence="3">
    <location>
        <begin position="1"/>
        <end position="24"/>
    </location>
</feature>
<keyword evidence="1" id="KW-0175">Coiled coil</keyword>
<gene>
    <name evidence="4" type="ORF">PFLUV_G00185650</name>
</gene>
<comment type="caution">
    <text evidence="4">The sequence shown here is derived from an EMBL/GenBank/DDBJ whole genome shotgun (WGS) entry which is preliminary data.</text>
</comment>
<organism evidence="4 5">
    <name type="scientific">Perca fluviatilis</name>
    <name type="common">European perch</name>
    <dbReference type="NCBI Taxonomy" id="8168"/>
    <lineage>
        <taxon>Eukaryota</taxon>
        <taxon>Metazoa</taxon>
        <taxon>Chordata</taxon>
        <taxon>Craniata</taxon>
        <taxon>Vertebrata</taxon>
        <taxon>Euteleostomi</taxon>
        <taxon>Actinopterygii</taxon>
        <taxon>Neopterygii</taxon>
        <taxon>Teleostei</taxon>
        <taxon>Neoteleostei</taxon>
        <taxon>Acanthomorphata</taxon>
        <taxon>Eupercaria</taxon>
        <taxon>Perciformes</taxon>
        <taxon>Percoidei</taxon>
        <taxon>Percidae</taxon>
        <taxon>Percinae</taxon>
        <taxon>Perca</taxon>
    </lineage>
</organism>
<feature type="coiled-coil region" evidence="1">
    <location>
        <begin position="36"/>
        <end position="74"/>
    </location>
</feature>
<dbReference type="Proteomes" id="UP000465112">
    <property type="component" value="Chromosome 16"/>
</dbReference>
<keyword evidence="3" id="KW-0732">Signal</keyword>
<keyword evidence="5" id="KW-1185">Reference proteome</keyword>
<reference evidence="4 5" key="1">
    <citation type="submission" date="2019-06" db="EMBL/GenBank/DDBJ databases">
        <title>A chromosome-scale genome assembly of the European perch, Perca fluviatilis.</title>
        <authorList>
            <person name="Roques C."/>
            <person name="Zahm M."/>
            <person name="Cabau C."/>
            <person name="Klopp C."/>
            <person name="Bouchez O."/>
            <person name="Donnadieu C."/>
            <person name="Kuhl H."/>
            <person name="Gislard M."/>
            <person name="Guendouz S."/>
            <person name="Journot L."/>
            <person name="Haffray P."/>
            <person name="Bestin A."/>
            <person name="Morvezen R."/>
            <person name="Feron R."/>
            <person name="Wen M."/>
            <person name="Jouanno E."/>
            <person name="Herpin A."/>
            <person name="Schartl M."/>
            <person name="Postlethwait J."/>
            <person name="Schaerlinger B."/>
            <person name="Chardard D."/>
            <person name="Lecocq T."/>
            <person name="Poncet C."/>
            <person name="Jaffrelo L."/>
            <person name="Lampietro C."/>
            <person name="Guiguen Y."/>
        </authorList>
    </citation>
    <scope>NUCLEOTIDE SEQUENCE [LARGE SCALE GENOMIC DNA]</scope>
    <source>
        <tissue evidence="4">Blood</tissue>
    </source>
</reference>
<evidence type="ECO:0000256" key="2">
    <source>
        <dbReference type="SAM" id="MobiDB-lite"/>
    </source>
</evidence>
<feature type="region of interest" description="Disordered" evidence="2">
    <location>
        <begin position="203"/>
        <end position="223"/>
    </location>
</feature>
<protein>
    <submittedName>
        <fullName evidence="4">Uncharacterized protein</fullName>
    </submittedName>
</protein>
<dbReference type="EMBL" id="VHII01000016">
    <property type="protein sequence ID" value="KAF1378059.1"/>
    <property type="molecule type" value="Genomic_DNA"/>
</dbReference>
<evidence type="ECO:0000256" key="3">
    <source>
        <dbReference type="SAM" id="SignalP"/>
    </source>
</evidence>
<sequence>MEISVSFTLLLLLGAVVPSENVESQQPFPQDIYAALKEMTASLVQLKADMTLLQRETQEQAALLNTVVDKLNQQPKATEAPLVAGAVPPATSVVDGDVMADLPAPLVVPMVAILPVAVDLPGTVAQGTPVVVIPLLIDGPSTSGDEAMSTQKQINDQSKINEGVNTVEVNEIVSVSLDLLVDDEEMSDEEGLKIAQKRTLINSVPNHSNAKKTSTTHSTRVRK</sequence>